<keyword evidence="2" id="KW-1185">Reference proteome</keyword>
<reference evidence="1 2" key="1">
    <citation type="journal article" date="2013" name="Curr. Biol.">
        <title>The Genome of the Foraminiferan Reticulomyxa filosa.</title>
        <authorList>
            <person name="Glockner G."/>
            <person name="Hulsmann N."/>
            <person name="Schleicher M."/>
            <person name="Noegel A.A."/>
            <person name="Eichinger L."/>
            <person name="Gallinger C."/>
            <person name="Pawlowski J."/>
            <person name="Sierra R."/>
            <person name="Euteneuer U."/>
            <person name="Pillet L."/>
            <person name="Moustafa A."/>
            <person name="Platzer M."/>
            <person name="Groth M."/>
            <person name="Szafranski K."/>
            <person name="Schliwa M."/>
        </authorList>
    </citation>
    <scope>NUCLEOTIDE SEQUENCE [LARGE SCALE GENOMIC DNA]</scope>
</reference>
<gene>
    <name evidence="1" type="ORF">RFI_25942</name>
</gene>
<evidence type="ECO:0000313" key="2">
    <source>
        <dbReference type="Proteomes" id="UP000023152"/>
    </source>
</evidence>
<organism evidence="1 2">
    <name type="scientific">Reticulomyxa filosa</name>
    <dbReference type="NCBI Taxonomy" id="46433"/>
    <lineage>
        <taxon>Eukaryota</taxon>
        <taxon>Sar</taxon>
        <taxon>Rhizaria</taxon>
        <taxon>Retaria</taxon>
        <taxon>Foraminifera</taxon>
        <taxon>Monothalamids</taxon>
        <taxon>Reticulomyxidae</taxon>
        <taxon>Reticulomyxa</taxon>
    </lineage>
</organism>
<comment type="caution">
    <text evidence="1">The sequence shown here is derived from an EMBL/GenBank/DDBJ whole genome shotgun (WGS) entry which is preliminary data.</text>
</comment>
<protein>
    <submittedName>
        <fullName evidence="1">Uncharacterized protein</fullName>
    </submittedName>
</protein>
<evidence type="ECO:0000313" key="1">
    <source>
        <dbReference type="EMBL" id="ETO11434.1"/>
    </source>
</evidence>
<sequence length="118" mass="13554">MDTFLLLHCHWCCSKFPTIMEMVTAMSAVAISMVAVHESKNGNITVKLLLIEIQYVVESWKPHYNTHTYHFSNKIYLFIIEQISISVTACIKYGACYCVLNDVQFGKKIGGPYRVMWP</sequence>
<accession>X6MC59</accession>
<proteinExistence type="predicted"/>
<dbReference type="Proteomes" id="UP000023152">
    <property type="component" value="Unassembled WGS sequence"/>
</dbReference>
<dbReference type="EMBL" id="ASPP01022475">
    <property type="protein sequence ID" value="ETO11434.1"/>
    <property type="molecule type" value="Genomic_DNA"/>
</dbReference>
<dbReference type="AlphaFoldDB" id="X6MC59"/>
<name>X6MC59_RETFI</name>